<dbReference type="AlphaFoldDB" id="A0A167FBB6"/>
<dbReference type="OrthoDB" id="1894652at2759"/>
<feature type="chain" id="PRO_5007886210" description="ER membrane protein complex subunit 10" evidence="1">
    <location>
        <begin position="23"/>
        <end position="192"/>
    </location>
</feature>
<reference evidence="2 3" key="1">
    <citation type="submission" date="2016-02" db="EMBL/GenBank/DDBJ databases">
        <title>Complete genome sequence and transcriptome regulation of the pentose utilising yeast Sugiyamaella lignohabitans.</title>
        <authorList>
            <person name="Bellasio M."/>
            <person name="Peymann A."/>
            <person name="Valli M."/>
            <person name="Sipitzky M."/>
            <person name="Graf A."/>
            <person name="Sauer M."/>
            <person name="Marx H."/>
            <person name="Mattanovich D."/>
        </authorList>
    </citation>
    <scope>NUCLEOTIDE SEQUENCE [LARGE SCALE GENOMIC DNA]</scope>
    <source>
        <strain evidence="2 3">CBS 10342</strain>
    </source>
</reference>
<keyword evidence="3" id="KW-1185">Reference proteome</keyword>
<evidence type="ECO:0000313" key="2">
    <source>
        <dbReference type="EMBL" id="ANB15064.1"/>
    </source>
</evidence>
<evidence type="ECO:0008006" key="4">
    <source>
        <dbReference type="Google" id="ProtNLM"/>
    </source>
</evidence>
<feature type="signal peptide" evidence="1">
    <location>
        <begin position="1"/>
        <end position="22"/>
    </location>
</feature>
<dbReference type="GeneID" id="30034622"/>
<dbReference type="Proteomes" id="UP000189580">
    <property type="component" value="Chromosome b"/>
</dbReference>
<gene>
    <name evidence="2" type="ORF">AWJ20_2684</name>
</gene>
<accession>A0A167FBB6</accession>
<dbReference type="EMBL" id="CP014503">
    <property type="protein sequence ID" value="ANB15064.1"/>
    <property type="molecule type" value="Genomic_DNA"/>
</dbReference>
<organism evidence="2 3">
    <name type="scientific">Sugiyamaella lignohabitans</name>
    <dbReference type="NCBI Taxonomy" id="796027"/>
    <lineage>
        <taxon>Eukaryota</taxon>
        <taxon>Fungi</taxon>
        <taxon>Dikarya</taxon>
        <taxon>Ascomycota</taxon>
        <taxon>Saccharomycotina</taxon>
        <taxon>Dipodascomycetes</taxon>
        <taxon>Dipodascales</taxon>
        <taxon>Trichomonascaceae</taxon>
        <taxon>Sugiyamaella</taxon>
    </lineage>
</organism>
<protein>
    <recommendedName>
        <fullName evidence="4">ER membrane protein complex subunit 10</fullName>
    </recommendedName>
</protein>
<proteinExistence type="predicted"/>
<dbReference type="Pfam" id="PF21203">
    <property type="entry name" value="ECM10"/>
    <property type="match status" value="1"/>
</dbReference>
<evidence type="ECO:0000313" key="3">
    <source>
        <dbReference type="Proteomes" id="UP000189580"/>
    </source>
</evidence>
<evidence type="ECO:0000256" key="1">
    <source>
        <dbReference type="SAM" id="SignalP"/>
    </source>
</evidence>
<dbReference type="KEGG" id="slb:AWJ20_2684"/>
<name>A0A167FBB6_9ASCO</name>
<sequence>MSSLLPLKLVALLILSLAAVMASENTLSIPLYLRTFESSALLPKALIQYDTRSHQTQLILSNEPRTASFEGDACLGVENEAGEFKCLQLIKATGASSIPESFILQLSPSLTGDLFQDVAGINYSIDPSLTESVAVVKSAPKGPVPEVKEQIKLVDNKIPEPPVEKSFIQKYWMYILPVALMLLVSGGGGEQQ</sequence>
<dbReference type="RefSeq" id="XP_018737541.1">
    <property type="nucleotide sequence ID" value="XM_018879644.1"/>
</dbReference>
<keyword evidence="1" id="KW-0732">Signal</keyword>